<reference evidence="1 2" key="1">
    <citation type="submission" date="2021-07" db="EMBL/GenBank/DDBJ databases">
        <title>Shewanella sp. nov, isolated from SCS.</title>
        <authorList>
            <person name="Cao W.R."/>
        </authorList>
    </citation>
    <scope>NUCLEOTIDE SEQUENCE [LARGE SCALE GENOMIC DNA]</scope>
    <source>
        <strain evidence="1 2">NR704-98</strain>
    </source>
</reference>
<gene>
    <name evidence="1" type="ORF">K0625_04090</name>
</gene>
<organism evidence="1 2">
    <name type="scientific">Shewanella nanhaiensis</name>
    <dbReference type="NCBI Taxonomy" id="2864872"/>
    <lineage>
        <taxon>Bacteria</taxon>
        <taxon>Pseudomonadati</taxon>
        <taxon>Pseudomonadota</taxon>
        <taxon>Gammaproteobacteria</taxon>
        <taxon>Alteromonadales</taxon>
        <taxon>Shewanellaceae</taxon>
        <taxon>Shewanella</taxon>
    </lineage>
</organism>
<protein>
    <submittedName>
        <fullName evidence="1">MSHA biogenesis protein MshI</fullName>
    </submittedName>
</protein>
<comment type="caution">
    <text evidence="1">The sequence shown here is derived from an EMBL/GenBank/DDBJ whole genome shotgun (WGS) entry which is preliminary data.</text>
</comment>
<dbReference type="RefSeq" id="WP_220108491.1">
    <property type="nucleotide sequence ID" value="NZ_JAHZST010000002.1"/>
</dbReference>
<dbReference type="Proteomes" id="UP001195963">
    <property type="component" value="Unassembled WGS sequence"/>
</dbReference>
<evidence type="ECO:0000313" key="1">
    <source>
        <dbReference type="EMBL" id="MBW8182836.1"/>
    </source>
</evidence>
<dbReference type="InterPro" id="IPR043129">
    <property type="entry name" value="ATPase_NBD"/>
</dbReference>
<sequence length="305" mass="34386">MEKSMFSRLAFWRKSSVRLKLGVYICPEKVVVYHLNDESQHGAVASNNSKEFAFDGVNWNRLFAELSKEFGPAQLQVTLSSPYYQLLLVDKPNVDPEEMTQALLWSVKDMISQPVTDIHLDYFESPQQNSAKLSVVIVDRKKITALILAAKEQEMQLVGITIEEMAITNLFWQEPQAKLVISHQPGQEILLTVVRQGDLYMQRRVRGFNQIDTASAEELGFGMADNLSLELQRSMDYFESQLRQAPVSSIELLINGQTERLAELVSVNFNQEVNAIAAEGVESIMAKLALTEIDRDEVELSGAQS</sequence>
<accession>A0ABS7E0Z3</accession>
<dbReference type="SUPFAM" id="SSF53067">
    <property type="entry name" value="Actin-like ATPase domain"/>
    <property type="match status" value="1"/>
</dbReference>
<evidence type="ECO:0000313" key="2">
    <source>
        <dbReference type="Proteomes" id="UP001195963"/>
    </source>
</evidence>
<dbReference type="Gene3D" id="3.30.420.380">
    <property type="match status" value="1"/>
</dbReference>
<dbReference type="EMBL" id="JAHZST010000002">
    <property type="protein sequence ID" value="MBW8182836.1"/>
    <property type="molecule type" value="Genomic_DNA"/>
</dbReference>
<proteinExistence type="predicted"/>
<name>A0ABS7E0Z3_9GAMM</name>
<keyword evidence="2" id="KW-1185">Reference proteome</keyword>